<keyword evidence="1" id="KW-0732">Signal</keyword>
<dbReference type="Pfam" id="PF19777">
    <property type="entry name" value="DUF6263"/>
    <property type="match status" value="1"/>
</dbReference>
<dbReference type="RefSeq" id="WP_190994268.1">
    <property type="nucleotide sequence ID" value="NZ_JACOIK010000007.1"/>
</dbReference>
<evidence type="ECO:0000313" key="2">
    <source>
        <dbReference type="EMBL" id="MBD1433290.1"/>
    </source>
</evidence>
<organism evidence="2 3">
    <name type="scientific">Sphingobacterium micropteri</name>
    <dbReference type="NCBI Taxonomy" id="2763501"/>
    <lineage>
        <taxon>Bacteria</taxon>
        <taxon>Pseudomonadati</taxon>
        <taxon>Bacteroidota</taxon>
        <taxon>Sphingobacteriia</taxon>
        <taxon>Sphingobacteriales</taxon>
        <taxon>Sphingobacteriaceae</taxon>
        <taxon>Sphingobacterium</taxon>
    </lineage>
</organism>
<sequence length="252" mass="28021">MKTLFITCLALCVSHITLAQEAVNFKLNPEIGKPLHFNMFMKTDIDGPKSVIMDMNMKMEMLPAKKENENFTIENIIKTIKADINAEMMTVSYNSEEEATDETTKMIGEQLSRIIDKKISSIITEKGKTIDVNLPTSFAAQGFDASSFSKMSPSFPDNEVTPGESWDSITEVNENPLFSTIEMTSTFLEENDEGYVIDIQGKMFHSSGEEIGTMTGSYTLDKQTHFTIASAIKTTIEVQGSTIISDVEMTVD</sequence>
<feature type="signal peptide" evidence="1">
    <location>
        <begin position="1"/>
        <end position="19"/>
    </location>
</feature>
<proteinExistence type="predicted"/>
<evidence type="ECO:0000256" key="1">
    <source>
        <dbReference type="SAM" id="SignalP"/>
    </source>
</evidence>
<accession>A0ABR7YPN7</accession>
<reference evidence="2 3" key="1">
    <citation type="submission" date="2020-08" db="EMBL/GenBank/DDBJ databases">
        <title>Sphingobacterium sp. DN00404 isolated from aquaculture water.</title>
        <authorList>
            <person name="Zhang M."/>
        </authorList>
    </citation>
    <scope>NUCLEOTIDE SEQUENCE [LARGE SCALE GENOMIC DNA]</scope>
    <source>
        <strain evidence="2 3">DN00404</strain>
    </source>
</reference>
<evidence type="ECO:0008006" key="4">
    <source>
        <dbReference type="Google" id="ProtNLM"/>
    </source>
</evidence>
<comment type="caution">
    <text evidence="2">The sequence shown here is derived from an EMBL/GenBank/DDBJ whole genome shotgun (WGS) entry which is preliminary data.</text>
</comment>
<keyword evidence="3" id="KW-1185">Reference proteome</keyword>
<dbReference type="EMBL" id="JACOIK010000007">
    <property type="protein sequence ID" value="MBD1433290.1"/>
    <property type="molecule type" value="Genomic_DNA"/>
</dbReference>
<feature type="chain" id="PRO_5046225975" description="Lipid/polyisoprenoid-binding YceI-like domain-containing protein" evidence="1">
    <location>
        <begin position="20"/>
        <end position="252"/>
    </location>
</feature>
<evidence type="ECO:0000313" key="3">
    <source>
        <dbReference type="Proteomes" id="UP000602759"/>
    </source>
</evidence>
<gene>
    <name evidence="2" type="ORF">H8B06_10665</name>
</gene>
<dbReference type="InterPro" id="IPR046230">
    <property type="entry name" value="DUF6263"/>
</dbReference>
<name>A0ABR7YPN7_9SPHI</name>
<dbReference type="Proteomes" id="UP000602759">
    <property type="component" value="Unassembled WGS sequence"/>
</dbReference>
<protein>
    <recommendedName>
        <fullName evidence="4">Lipid/polyisoprenoid-binding YceI-like domain-containing protein</fullName>
    </recommendedName>
</protein>